<dbReference type="Gene3D" id="3.30.450.40">
    <property type="match status" value="2"/>
</dbReference>
<dbReference type="SUPFAM" id="SSF55874">
    <property type="entry name" value="ATPase domain of HSP90 chaperone/DNA topoisomerase II/histidine kinase"/>
    <property type="match status" value="1"/>
</dbReference>
<dbReference type="InterPro" id="IPR003018">
    <property type="entry name" value="GAF"/>
</dbReference>
<gene>
    <name evidence="6" type="ORF">BK816_05050</name>
</gene>
<dbReference type="InterPro" id="IPR003594">
    <property type="entry name" value="HATPase_dom"/>
</dbReference>
<dbReference type="CDD" id="cd16917">
    <property type="entry name" value="HATPase_UhpB-NarQ-NarX-like"/>
    <property type="match status" value="1"/>
</dbReference>
<dbReference type="InterPro" id="IPR050482">
    <property type="entry name" value="Sensor_HK_TwoCompSys"/>
</dbReference>
<dbReference type="Pfam" id="PF07730">
    <property type="entry name" value="HisKA_3"/>
    <property type="match status" value="1"/>
</dbReference>
<evidence type="ECO:0008006" key="8">
    <source>
        <dbReference type="Google" id="ProtNLM"/>
    </source>
</evidence>
<evidence type="ECO:0000256" key="1">
    <source>
        <dbReference type="ARBA" id="ARBA00022679"/>
    </source>
</evidence>
<keyword evidence="2" id="KW-0418">Kinase</keyword>
<dbReference type="Pfam" id="PF02518">
    <property type="entry name" value="HATPase_c"/>
    <property type="match status" value="1"/>
</dbReference>
<evidence type="ECO:0000313" key="6">
    <source>
        <dbReference type="EMBL" id="AOZ72739.1"/>
    </source>
</evidence>
<dbReference type="STRING" id="1912795.BK816_05050"/>
<sequence>MLKLDSQSELLKASLNLASKLDVTEVLQGYVDLACELTNAELGALSVINARGQVSLFVDYQMPPDFSQEMKNSTVGASLLEVIGDNAPLIENEVVPEKILAELPKTLPKIDNYMGFPLQVSHRVFGWLYLANREGGFTQAHANLVRRLGRAAAIAVENAQLYERAQTRERWIAASNELTTMLLSGSSVEDALETTVDLIQNVAEADGALLILPSVGKTWACEFVAGDDFQHLLGVVFPHNGRAMTVARTGQGVTVDCLASSLHLKVPQLAEYGPALYAPMRAHGQTTGVFLLLRNVGGKEFTKDDLKMAHSTASQAALALELAEAKHLAQVATLQAEREQIGRDLHDLAIQQLFATGMQLASLKDAFVAAIGSLDQKTIEQAGIDNARLTNELETALERVGDSADQIRQIVRRLRNNDGQVQTGILERLQHEASLARSSLGFAPTFIVELDGKPVKDEVGYYEVASDIFNERIGAVAADDLIAVVRESLANAAKHAKATSVRVTISLRPVEGKLSLEVSDNGIGLPENRTRNSGLDNMRKRANIHGGIFTTEKNLLGGTTLYWEIKL</sequence>
<dbReference type="AlphaFoldDB" id="A0A1D9MKM7"/>
<dbReference type="SMART" id="SM00387">
    <property type="entry name" value="HATPase_c"/>
    <property type="match status" value="1"/>
</dbReference>
<evidence type="ECO:0000256" key="3">
    <source>
        <dbReference type="ARBA" id="ARBA00023012"/>
    </source>
</evidence>
<keyword evidence="7" id="KW-1185">Reference proteome</keyword>
<keyword evidence="3" id="KW-0902">Two-component regulatory system</keyword>
<proteinExistence type="predicted"/>
<name>A0A1D9MKM7_9ACTO</name>
<dbReference type="Proteomes" id="UP000176288">
    <property type="component" value="Chromosome"/>
</dbReference>
<dbReference type="InterPro" id="IPR029016">
    <property type="entry name" value="GAF-like_dom_sf"/>
</dbReference>
<dbReference type="KEGG" id="avu:BK816_05050"/>
<dbReference type="GO" id="GO:0016020">
    <property type="term" value="C:membrane"/>
    <property type="evidence" value="ECO:0007669"/>
    <property type="project" value="InterPro"/>
</dbReference>
<feature type="domain" description="Histidine kinase/HSP90-like ATPase" evidence="5">
    <location>
        <begin position="476"/>
        <end position="567"/>
    </location>
</feature>
<dbReference type="PANTHER" id="PTHR24421:SF61">
    <property type="entry name" value="OXYGEN SENSOR HISTIDINE KINASE NREB"/>
    <property type="match status" value="1"/>
</dbReference>
<dbReference type="GO" id="GO:0000155">
    <property type="term" value="F:phosphorelay sensor kinase activity"/>
    <property type="evidence" value="ECO:0007669"/>
    <property type="project" value="InterPro"/>
</dbReference>
<accession>A0A1D9MKM7</accession>
<evidence type="ECO:0000259" key="5">
    <source>
        <dbReference type="SMART" id="SM00387"/>
    </source>
</evidence>
<protein>
    <recommendedName>
        <fullName evidence="8">GAF domain-containing protein</fullName>
    </recommendedName>
</protein>
<dbReference type="EMBL" id="CP017812">
    <property type="protein sequence ID" value="AOZ72739.1"/>
    <property type="molecule type" value="Genomic_DNA"/>
</dbReference>
<dbReference type="GO" id="GO:0046983">
    <property type="term" value="F:protein dimerization activity"/>
    <property type="evidence" value="ECO:0007669"/>
    <property type="project" value="InterPro"/>
</dbReference>
<dbReference type="InterPro" id="IPR036890">
    <property type="entry name" value="HATPase_C_sf"/>
</dbReference>
<reference evidence="6 7" key="1">
    <citation type="submission" date="2016-10" db="EMBL/GenBank/DDBJ databases">
        <title>Actinomyces aegypiusis sp. nov., isolated from the Aegypius monachus in Qinghai Tibet Plateau China.</title>
        <authorList>
            <person name="Wang Y."/>
        </authorList>
    </citation>
    <scope>NUCLEOTIDE SEQUENCE [LARGE SCALE GENOMIC DNA]</scope>
    <source>
        <strain evidence="6 7">VUL4_3</strain>
    </source>
</reference>
<dbReference type="PANTHER" id="PTHR24421">
    <property type="entry name" value="NITRATE/NITRITE SENSOR PROTEIN NARX-RELATED"/>
    <property type="match status" value="1"/>
</dbReference>
<dbReference type="SMART" id="SM00065">
    <property type="entry name" value="GAF"/>
    <property type="match status" value="2"/>
</dbReference>
<dbReference type="Gene3D" id="3.30.565.10">
    <property type="entry name" value="Histidine kinase-like ATPase, C-terminal domain"/>
    <property type="match status" value="1"/>
</dbReference>
<dbReference type="Pfam" id="PF13185">
    <property type="entry name" value="GAF_2"/>
    <property type="match status" value="1"/>
</dbReference>
<dbReference type="Pfam" id="PF01590">
    <property type="entry name" value="GAF"/>
    <property type="match status" value="1"/>
</dbReference>
<evidence type="ECO:0000259" key="4">
    <source>
        <dbReference type="SMART" id="SM00065"/>
    </source>
</evidence>
<feature type="domain" description="GAF" evidence="4">
    <location>
        <begin position="22"/>
        <end position="166"/>
    </location>
</feature>
<organism evidence="6 7">
    <name type="scientific">Boudabousia tangfeifanii</name>
    <dbReference type="NCBI Taxonomy" id="1912795"/>
    <lineage>
        <taxon>Bacteria</taxon>
        <taxon>Bacillati</taxon>
        <taxon>Actinomycetota</taxon>
        <taxon>Actinomycetes</taxon>
        <taxon>Actinomycetales</taxon>
        <taxon>Actinomycetaceae</taxon>
        <taxon>Boudabousia</taxon>
    </lineage>
</organism>
<evidence type="ECO:0000313" key="7">
    <source>
        <dbReference type="Proteomes" id="UP000176288"/>
    </source>
</evidence>
<dbReference type="InterPro" id="IPR011712">
    <property type="entry name" value="Sig_transdc_His_kin_sub3_dim/P"/>
</dbReference>
<feature type="domain" description="GAF" evidence="4">
    <location>
        <begin position="187"/>
        <end position="330"/>
    </location>
</feature>
<evidence type="ECO:0000256" key="2">
    <source>
        <dbReference type="ARBA" id="ARBA00022777"/>
    </source>
</evidence>
<keyword evidence="1" id="KW-0808">Transferase</keyword>
<dbReference type="SUPFAM" id="SSF55781">
    <property type="entry name" value="GAF domain-like"/>
    <property type="match status" value="2"/>
</dbReference>
<dbReference type="Gene3D" id="1.20.5.1930">
    <property type="match status" value="1"/>
</dbReference>